<feature type="region of interest" description="Disordered" evidence="3">
    <location>
        <begin position="1"/>
        <end position="25"/>
    </location>
</feature>
<accession>A0A0B1STP9</accession>
<name>A0A0B1STP9_OESDE</name>
<feature type="compositionally biased region" description="Pro residues" evidence="3">
    <location>
        <begin position="1"/>
        <end position="22"/>
    </location>
</feature>
<dbReference type="PANTHER" id="PTHR21519:SF1">
    <property type="entry name" value="PDZ DOMAIN-CONTAINING PROTEIN 8"/>
    <property type="match status" value="1"/>
</dbReference>
<feature type="compositionally biased region" description="Low complexity" evidence="3">
    <location>
        <begin position="106"/>
        <end position="118"/>
    </location>
</feature>
<sequence length="599" mass="65133">MPGPDGQPGPPGPPGSDGPPGKPGICPKYCALDGGVFFEDGSSRYGQCPTNFGRLSAGPNSNVLWGQSLHFDLDGTSSASPSKSSCKYLNVTVHAKEVPSTPPIPTTETPPQTTSATPAPEPEPPKPILLGYTSLYIPQILDDCQLTLSNYHREVFQLKPPTDVQSINEPVTQEFSRHAGYDPRLLYGDVTLGFRYFPDGLPQGAGLALGEESEEEAKVEERPVDADSKAVEQPSASNTVQHDWKPWSTKSGSTVCAMCRGKIWLKSASCCQRCLVVCHHNWTLTPPPVSGDHAEECPSSVIPSTPQTTQPALARGDEVELTSRRTRLRNKVTEKFTSWRKGGDEVELTSRRTRLRNKVTEKFTSWRKGGKTSSKVDLDLATKRDSRCSESSAGATAENEEVLSPMASIQMVHPSFEASTSNRVNAYNEQTINHAKVLGKEIFANLKGEERKAKINEQIDRIQIAIRETKDGRLAALKKDGADKKTGSSFEGLDERLQALAVLMLHYCAALQDCESHGTESSSDDVPNDTEPSAEIASDGRSFANSSRANKESVSDKPDDGNVERDVPSAYEEQKASSTQEELNNAFLVMSEGPDPRLD</sequence>
<dbReference type="InterPro" id="IPR002219">
    <property type="entry name" value="PKC_DAG/PE"/>
</dbReference>
<keyword evidence="2" id="KW-0862">Zinc</keyword>
<organism evidence="5 6">
    <name type="scientific">Oesophagostomum dentatum</name>
    <name type="common">Nodular worm</name>
    <dbReference type="NCBI Taxonomy" id="61180"/>
    <lineage>
        <taxon>Eukaryota</taxon>
        <taxon>Metazoa</taxon>
        <taxon>Ecdysozoa</taxon>
        <taxon>Nematoda</taxon>
        <taxon>Chromadorea</taxon>
        <taxon>Rhabditida</taxon>
        <taxon>Rhabditina</taxon>
        <taxon>Rhabditomorpha</taxon>
        <taxon>Strongyloidea</taxon>
        <taxon>Strongylidae</taxon>
        <taxon>Oesophagostomum</taxon>
    </lineage>
</organism>
<protein>
    <recommendedName>
        <fullName evidence="4">Phorbol-ester/DAG-type domain-containing protein</fullName>
    </recommendedName>
</protein>
<dbReference type="SMART" id="SM00109">
    <property type="entry name" value="C1"/>
    <property type="match status" value="1"/>
</dbReference>
<reference evidence="5 6" key="1">
    <citation type="submission" date="2014-03" db="EMBL/GenBank/DDBJ databases">
        <title>Draft genome of the hookworm Oesophagostomum dentatum.</title>
        <authorList>
            <person name="Mitreva M."/>
        </authorList>
    </citation>
    <scope>NUCLEOTIDE SEQUENCE [LARGE SCALE GENOMIC DNA]</scope>
    <source>
        <strain evidence="5 6">OD-Hann</strain>
    </source>
</reference>
<evidence type="ECO:0000313" key="5">
    <source>
        <dbReference type="EMBL" id="KHJ88339.1"/>
    </source>
</evidence>
<evidence type="ECO:0000256" key="1">
    <source>
        <dbReference type="ARBA" id="ARBA00022723"/>
    </source>
</evidence>
<dbReference type="GO" id="GO:0044233">
    <property type="term" value="C:mitochondria-associated endoplasmic reticulum membrane contact site"/>
    <property type="evidence" value="ECO:0007669"/>
    <property type="project" value="InterPro"/>
</dbReference>
<dbReference type="Proteomes" id="UP000053660">
    <property type="component" value="Unassembled WGS sequence"/>
</dbReference>
<dbReference type="EMBL" id="KN556021">
    <property type="protein sequence ID" value="KHJ88339.1"/>
    <property type="molecule type" value="Genomic_DNA"/>
</dbReference>
<dbReference type="GO" id="GO:0046872">
    <property type="term" value="F:metal ion binding"/>
    <property type="evidence" value="ECO:0007669"/>
    <property type="project" value="UniProtKB-KW"/>
</dbReference>
<evidence type="ECO:0000313" key="6">
    <source>
        <dbReference type="Proteomes" id="UP000053660"/>
    </source>
</evidence>
<feature type="region of interest" description="Disordered" evidence="3">
    <location>
        <begin position="209"/>
        <end position="245"/>
    </location>
</feature>
<feature type="compositionally biased region" description="Basic and acidic residues" evidence="3">
    <location>
        <begin position="549"/>
        <end position="575"/>
    </location>
</feature>
<proteinExistence type="predicted"/>
<dbReference type="GO" id="GO:0051560">
    <property type="term" value="P:mitochondrial calcium ion homeostasis"/>
    <property type="evidence" value="ECO:0007669"/>
    <property type="project" value="InterPro"/>
</dbReference>
<gene>
    <name evidence="5" type="ORF">OESDEN_11869</name>
</gene>
<keyword evidence="1" id="KW-0479">Metal-binding</keyword>
<dbReference type="AlphaFoldDB" id="A0A0B1STP9"/>
<dbReference type="InterPro" id="IPR039275">
    <property type="entry name" value="PDZD8"/>
</dbReference>
<dbReference type="InterPro" id="IPR046349">
    <property type="entry name" value="C1-like_sf"/>
</dbReference>
<feature type="region of interest" description="Disordered" evidence="3">
    <location>
        <begin position="516"/>
        <end position="599"/>
    </location>
</feature>
<feature type="compositionally biased region" description="Basic and acidic residues" evidence="3">
    <location>
        <begin position="219"/>
        <end position="230"/>
    </location>
</feature>
<dbReference type="SUPFAM" id="SSF57889">
    <property type="entry name" value="Cysteine-rich domain"/>
    <property type="match status" value="1"/>
</dbReference>
<dbReference type="Gene3D" id="3.30.60.20">
    <property type="match status" value="1"/>
</dbReference>
<dbReference type="PANTHER" id="PTHR21519">
    <property type="entry name" value="PDZ DOMAIN-CONTAINING PROTEIN 8"/>
    <property type="match status" value="1"/>
</dbReference>
<evidence type="ECO:0000256" key="3">
    <source>
        <dbReference type="SAM" id="MobiDB-lite"/>
    </source>
</evidence>
<evidence type="ECO:0000259" key="4">
    <source>
        <dbReference type="SMART" id="SM00109"/>
    </source>
</evidence>
<feature type="domain" description="Phorbol-ester/DAG-type" evidence="4">
    <location>
        <begin position="242"/>
        <end position="297"/>
    </location>
</feature>
<dbReference type="GO" id="GO:0005739">
    <property type="term" value="C:mitochondrion"/>
    <property type="evidence" value="ECO:0007669"/>
    <property type="project" value="GOC"/>
</dbReference>
<feature type="region of interest" description="Disordered" evidence="3">
    <location>
        <begin position="97"/>
        <end position="124"/>
    </location>
</feature>
<evidence type="ECO:0000256" key="2">
    <source>
        <dbReference type="ARBA" id="ARBA00022833"/>
    </source>
</evidence>
<dbReference type="OrthoDB" id="10004596at2759"/>
<dbReference type="GO" id="GO:1990456">
    <property type="term" value="P:mitochondrion-endoplasmic reticulum membrane tethering"/>
    <property type="evidence" value="ECO:0007669"/>
    <property type="project" value="InterPro"/>
</dbReference>
<keyword evidence="6" id="KW-1185">Reference proteome</keyword>